<dbReference type="SUPFAM" id="SSF56436">
    <property type="entry name" value="C-type lectin-like"/>
    <property type="match status" value="1"/>
</dbReference>
<feature type="compositionally biased region" description="Polar residues" evidence="4">
    <location>
        <begin position="367"/>
        <end position="382"/>
    </location>
</feature>
<dbReference type="Gene3D" id="3.30.200.20">
    <property type="entry name" value="Phosphorylase Kinase, domain 1"/>
    <property type="match status" value="1"/>
</dbReference>
<evidence type="ECO:0000256" key="4">
    <source>
        <dbReference type="SAM" id="MobiDB-lite"/>
    </source>
</evidence>
<keyword evidence="2 3" id="KW-0067">ATP-binding</keyword>
<keyword evidence="6" id="KW-0418">Kinase</keyword>
<feature type="domain" description="Protein kinase" evidence="5">
    <location>
        <begin position="21"/>
        <end position="313"/>
    </location>
</feature>
<sequence length="741" mass="79333">MTTSPQQDPLGITGTILAEKYRIDALIGEGGFSVVYRAEHLIWQQPVAIKCFRILAQAPENKRDELLDGFIQEGRLLASLSSRSAAIVQARDIGKFTTADGMWIPYMVLEWLEGKTLDHVLFVERVSGAKPREIHEALALLEPVAVALEIAHAKNIAHRDIKPANIFVIGDPRGPSPFTKILDFGIAKVMADHAAATAELAQTGKEITAFTPNYGAPEQFSRSYGATGPWTDVFAMALIMVEVLRGGIPAFEGEDFIQFALASRDPMRRPTPRTLGVQVSPEVEAVFEKALAVAPTDRYPSMGRFWAALHEAVFPDIAWNPGTTSGVSSSITSSPGGRAASRASMPGALQETLPRPNGGTAVMQGSPALTGSQGAQQRTTQDPPGSLATPPAAPSAPTGNTPAADQGKGLMAFAAFAAIALLGGSFAAYKMFTKPSGGTPTVASSAPVASVAPNASSSAAIAAAARPTECPAGMVLVPGGKFFMGSDEASFKLWQPAHKVILDTFCVDLHEVTAAEYKECSDQGECKRPEVAPNWPKTAGSTDEEHEKKREAYSEFCTFGKAGRENHPANCVSWHQADGYCKFRKKRLPTEAEWEYAARGSDGRKFPWGADEAAAGHMNAGGKEWAAWEKAQGLKLTGTLYDIDDGYPGTAPVGSFPKGKTRFGADDFVGNVWEWTADWYETYKADEEQINPKGAPAGDRKAIRGGGFNGGVQQWLNPAFRFHQVPDATTPVIGFRCVMNL</sequence>
<dbReference type="PROSITE" id="PS00108">
    <property type="entry name" value="PROTEIN_KINASE_ST"/>
    <property type="match status" value="1"/>
</dbReference>
<gene>
    <name evidence="6" type="ORF">POL67_43525</name>
</gene>
<dbReference type="Proteomes" id="UP001221411">
    <property type="component" value="Unassembled WGS sequence"/>
</dbReference>
<dbReference type="InterPro" id="IPR042095">
    <property type="entry name" value="SUMF_sf"/>
</dbReference>
<dbReference type="InterPro" id="IPR017441">
    <property type="entry name" value="Protein_kinase_ATP_BS"/>
</dbReference>
<dbReference type="InterPro" id="IPR011009">
    <property type="entry name" value="Kinase-like_dom_sf"/>
</dbReference>
<feature type="compositionally biased region" description="Low complexity" evidence="4">
    <location>
        <begin position="383"/>
        <end position="404"/>
    </location>
</feature>
<keyword evidence="1 3" id="KW-0547">Nucleotide-binding</keyword>
<evidence type="ECO:0000313" key="6">
    <source>
        <dbReference type="EMBL" id="MDC0748277.1"/>
    </source>
</evidence>
<name>A0ABT5F2F0_9BACT</name>
<dbReference type="InterPro" id="IPR051043">
    <property type="entry name" value="Sulfatase_Mod_Factor_Kinase"/>
</dbReference>
<proteinExistence type="predicted"/>
<dbReference type="GO" id="GO:0016301">
    <property type="term" value="F:kinase activity"/>
    <property type="evidence" value="ECO:0007669"/>
    <property type="project" value="UniProtKB-KW"/>
</dbReference>
<organism evidence="6 7">
    <name type="scientific">Polyangium mundeleinium</name>
    <dbReference type="NCBI Taxonomy" id="2995306"/>
    <lineage>
        <taxon>Bacteria</taxon>
        <taxon>Pseudomonadati</taxon>
        <taxon>Myxococcota</taxon>
        <taxon>Polyangia</taxon>
        <taxon>Polyangiales</taxon>
        <taxon>Polyangiaceae</taxon>
        <taxon>Polyangium</taxon>
    </lineage>
</organism>
<dbReference type="PROSITE" id="PS50011">
    <property type="entry name" value="PROTEIN_KINASE_DOM"/>
    <property type="match status" value="1"/>
</dbReference>
<evidence type="ECO:0000256" key="3">
    <source>
        <dbReference type="PROSITE-ProRule" id="PRU10141"/>
    </source>
</evidence>
<reference evidence="6 7" key="1">
    <citation type="submission" date="2022-11" db="EMBL/GenBank/DDBJ databases">
        <title>Minimal conservation of predation-associated metabolite biosynthetic gene clusters underscores biosynthetic potential of Myxococcota including descriptions for ten novel species: Archangium lansinium sp. nov., Myxococcus landrumus sp. nov., Nannocystis bai.</title>
        <authorList>
            <person name="Ahearne A."/>
            <person name="Stevens C."/>
            <person name="Dowd S."/>
        </authorList>
    </citation>
    <scope>NUCLEOTIDE SEQUENCE [LARGE SCALE GENOMIC DNA]</scope>
    <source>
        <strain evidence="6 7">RJM3</strain>
    </source>
</reference>
<dbReference type="InterPro" id="IPR016187">
    <property type="entry name" value="CTDL_fold"/>
</dbReference>
<feature type="binding site" evidence="3">
    <location>
        <position position="50"/>
    </location>
    <ligand>
        <name>ATP</name>
        <dbReference type="ChEBI" id="CHEBI:30616"/>
    </ligand>
</feature>
<dbReference type="SUPFAM" id="SSF56112">
    <property type="entry name" value="Protein kinase-like (PK-like)"/>
    <property type="match status" value="1"/>
</dbReference>
<dbReference type="CDD" id="cd14014">
    <property type="entry name" value="STKc_PknB_like"/>
    <property type="match status" value="1"/>
</dbReference>
<feature type="compositionally biased region" description="Low complexity" evidence="4">
    <location>
        <begin position="325"/>
        <end position="344"/>
    </location>
</feature>
<dbReference type="Gene3D" id="3.90.1580.10">
    <property type="entry name" value="paralog of FGE (formylglycine-generating enzyme)"/>
    <property type="match status" value="1"/>
</dbReference>
<comment type="caution">
    <text evidence="6">The sequence shown here is derived from an EMBL/GenBank/DDBJ whole genome shotgun (WGS) entry which is preliminary data.</text>
</comment>
<dbReference type="PANTHER" id="PTHR23150">
    <property type="entry name" value="SULFATASE MODIFYING FACTOR 1, 2"/>
    <property type="match status" value="1"/>
</dbReference>
<feature type="region of interest" description="Disordered" evidence="4">
    <location>
        <begin position="325"/>
        <end position="404"/>
    </location>
</feature>
<evidence type="ECO:0000256" key="1">
    <source>
        <dbReference type="ARBA" id="ARBA00022741"/>
    </source>
</evidence>
<dbReference type="SMART" id="SM00220">
    <property type="entry name" value="S_TKc"/>
    <property type="match status" value="1"/>
</dbReference>
<keyword evidence="7" id="KW-1185">Reference proteome</keyword>
<evidence type="ECO:0000313" key="7">
    <source>
        <dbReference type="Proteomes" id="UP001221411"/>
    </source>
</evidence>
<dbReference type="PROSITE" id="PS00107">
    <property type="entry name" value="PROTEIN_KINASE_ATP"/>
    <property type="match status" value="1"/>
</dbReference>
<dbReference type="InterPro" id="IPR000719">
    <property type="entry name" value="Prot_kinase_dom"/>
</dbReference>
<feature type="region of interest" description="Disordered" evidence="4">
    <location>
        <begin position="526"/>
        <end position="547"/>
    </location>
</feature>
<dbReference type="Pfam" id="PF03781">
    <property type="entry name" value="FGE-sulfatase"/>
    <property type="match status" value="1"/>
</dbReference>
<dbReference type="Gene3D" id="1.10.510.10">
    <property type="entry name" value="Transferase(Phosphotransferase) domain 1"/>
    <property type="match status" value="1"/>
</dbReference>
<dbReference type="PANTHER" id="PTHR23150:SF19">
    <property type="entry name" value="FORMYLGLYCINE-GENERATING ENZYME"/>
    <property type="match status" value="1"/>
</dbReference>
<dbReference type="RefSeq" id="WP_271927143.1">
    <property type="nucleotide sequence ID" value="NZ_JAQNDO010000001.1"/>
</dbReference>
<dbReference type="InterPro" id="IPR005532">
    <property type="entry name" value="SUMF_dom"/>
</dbReference>
<protein>
    <submittedName>
        <fullName evidence="6">Bifunctional serine/threonine-protein kinase/formylglycine-generating enzyme family protein</fullName>
    </submittedName>
</protein>
<evidence type="ECO:0000259" key="5">
    <source>
        <dbReference type="PROSITE" id="PS50011"/>
    </source>
</evidence>
<accession>A0ABT5F2F0</accession>
<dbReference type="Pfam" id="PF00069">
    <property type="entry name" value="Pkinase"/>
    <property type="match status" value="1"/>
</dbReference>
<dbReference type="EMBL" id="JAQNDO010000001">
    <property type="protein sequence ID" value="MDC0748277.1"/>
    <property type="molecule type" value="Genomic_DNA"/>
</dbReference>
<keyword evidence="6" id="KW-0808">Transferase</keyword>
<evidence type="ECO:0000256" key="2">
    <source>
        <dbReference type="ARBA" id="ARBA00022840"/>
    </source>
</evidence>
<dbReference type="InterPro" id="IPR008271">
    <property type="entry name" value="Ser/Thr_kinase_AS"/>
</dbReference>